<dbReference type="InterPro" id="IPR000014">
    <property type="entry name" value="PAS"/>
</dbReference>
<evidence type="ECO:0000256" key="3">
    <source>
        <dbReference type="ARBA" id="ARBA00022692"/>
    </source>
</evidence>
<gene>
    <name evidence="8" type="ORF">D3F03_07700</name>
</gene>
<dbReference type="Proteomes" id="UP000266302">
    <property type="component" value="Unassembled WGS sequence"/>
</dbReference>
<dbReference type="Gene3D" id="3.30.450.20">
    <property type="entry name" value="PAS domain"/>
    <property type="match status" value="2"/>
</dbReference>
<keyword evidence="5 6" id="KW-0472">Membrane</keyword>
<dbReference type="Pfam" id="PF00990">
    <property type="entry name" value="GGDEF"/>
    <property type="match status" value="1"/>
</dbReference>
<keyword evidence="9" id="KW-1185">Reference proteome</keyword>
<dbReference type="CDD" id="cd01949">
    <property type="entry name" value="GGDEF"/>
    <property type="match status" value="1"/>
</dbReference>
<dbReference type="PANTHER" id="PTHR44757">
    <property type="entry name" value="DIGUANYLATE CYCLASE DGCP"/>
    <property type="match status" value="1"/>
</dbReference>
<sequence length="686" mass="73636">MSTWQDARHFVLPGSLGLRMVLLLVAAVALAGAFSGWVATRAAADEALQRVVRQQGDEVQTLARVLASKIEQSQKVLRTVAAGITPEMLEAPSSLDWLLQQGLPAVQFFDAMQVARADGSLRVNLQYGVQGEAAALEPDERDTLRRTLVEGKPIVSEVVGNRAGDARVLFTQPLHAKDGSVMGVVAGALRLQSQGLLPASIAPPERSGSRLVVFARDGTILSHPDPTRVLGNVSDEPGLKEVSQHWLEAQGAGGDRILTETVSGHVVSLAGMPLPQWTVARISDTQALLAPLKGAQRRAWWLAAMAVGLIALVAAMLNLWQMQPLARLRERAVRLAQPSGFDDSVAPVQAWGDEVAALTQALETMVQQRNGQQLHDRALAGRLQAILDHAPVGLVITRAARLSMLGRQAAQMLGYAPDELQGKAVRALYGSDDAYGQWKKRVRTAFAAHGAFDGDVCFARKDGSPVWARVQGRAAESPGMLAGTVWILEELTAVHEARRQRGRERLHDPVTGLPDRRAFEDRLRGVLLGRAAAGQSVGHSEPDALCGVVMYLDLDYFTLVNDIAGHEAGDDVLAHVARLLEAQVRQAGWVARLGGDEFVVVMPACSAAHGLAVAEQLRAAVSAWEPVYGGRSFTFSVSIGLVPLTSELKDVSAVLRAADMACYEAKRAGRNRVVMPRGAVQLMVDT</sequence>
<dbReference type="CDD" id="cd00130">
    <property type="entry name" value="PAS"/>
    <property type="match status" value="1"/>
</dbReference>
<feature type="domain" description="GGDEF" evidence="7">
    <location>
        <begin position="545"/>
        <end position="678"/>
    </location>
</feature>
<evidence type="ECO:0000313" key="9">
    <source>
        <dbReference type="Proteomes" id="UP000266302"/>
    </source>
</evidence>
<dbReference type="InterPro" id="IPR033479">
    <property type="entry name" value="dCache_1"/>
</dbReference>
<dbReference type="InterPro" id="IPR029787">
    <property type="entry name" value="Nucleotide_cyclase"/>
</dbReference>
<keyword evidence="3 6" id="KW-0812">Transmembrane</keyword>
<dbReference type="InterPro" id="IPR052155">
    <property type="entry name" value="Biofilm_reg_signaling"/>
</dbReference>
<dbReference type="SMART" id="SM00091">
    <property type="entry name" value="PAS"/>
    <property type="match status" value="1"/>
</dbReference>
<dbReference type="SMART" id="SM00267">
    <property type="entry name" value="GGDEF"/>
    <property type="match status" value="1"/>
</dbReference>
<dbReference type="CDD" id="cd18773">
    <property type="entry name" value="PDC1_HK_sensor"/>
    <property type="match status" value="1"/>
</dbReference>
<proteinExistence type="predicted"/>
<keyword evidence="2" id="KW-1003">Cell membrane</keyword>
<dbReference type="InterPro" id="IPR035965">
    <property type="entry name" value="PAS-like_dom_sf"/>
</dbReference>
<dbReference type="AlphaFoldDB" id="A0A398CB60"/>
<comment type="subcellular location">
    <subcellularLocation>
        <location evidence="1">Cell membrane</location>
        <topology evidence="1">Multi-pass membrane protein</topology>
    </subcellularLocation>
</comment>
<evidence type="ECO:0000256" key="5">
    <source>
        <dbReference type="ARBA" id="ARBA00023136"/>
    </source>
</evidence>
<organism evidence="8 9">
    <name type="scientific">Simplicispira hankyongi</name>
    <dbReference type="NCBI Taxonomy" id="2315688"/>
    <lineage>
        <taxon>Bacteria</taxon>
        <taxon>Pseudomonadati</taxon>
        <taxon>Pseudomonadota</taxon>
        <taxon>Betaproteobacteria</taxon>
        <taxon>Burkholderiales</taxon>
        <taxon>Comamonadaceae</taxon>
        <taxon>Simplicispira</taxon>
    </lineage>
</organism>
<evidence type="ECO:0000313" key="8">
    <source>
        <dbReference type="EMBL" id="RID98148.1"/>
    </source>
</evidence>
<evidence type="ECO:0000256" key="4">
    <source>
        <dbReference type="ARBA" id="ARBA00022989"/>
    </source>
</evidence>
<dbReference type="PANTHER" id="PTHR44757:SF2">
    <property type="entry name" value="BIOFILM ARCHITECTURE MAINTENANCE PROTEIN MBAA"/>
    <property type="match status" value="1"/>
</dbReference>
<dbReference type="RefSeq" id="WP_119108811.1">
    <property type="nucleotide sequence ID" value="NZ_QXJC01000003.1"/>
</dbReference>
<dbReference type="Pfam" id="PF02743">
    <property type="entry name" value="dCache_1"/>
    <property type="match status" value="1"/>
</dbReference>
<name>A0A398CB60_9BURK</name>
<dbReference type="Pfam" id="PF08447">
    <property type="entry name" value="PAS_3"/>
    <property type="match status" value="1"/>
</dbReference>
<dbReference type="NCBIfam" id="TIGR00254">
    <property type="entry name" value="GGDEF"/>
    <property type="match status" value="1"/>
</dbReference>
<dbReference type="PROSITE" id="PS50887">
    <property type="entry name" value="GGDEF"/>
    <property type="match status" value="1"/>
</dbReference>
<dbReference type="InterPro" id="IPR013655">
    <property type="entry name" value="PAS_fold_3"/>
</dbReference>
<feature type="transmembrane region" description="Helical" evidence="6">
    <location>
        <begin position="299"/>
        <end position="320"/>
    </location>
</feature>
<dbReference type="NCBIfam" id="TIGR00229">
    <property type="entry name" value="sensory_box"/>
    <property type="match status" value="1"/>
</dbReference>
<evidence type="ECO:0000256" key="2">
    <source>
        <dbReference type="ARBA" id="ARBA00022475"/>
    </source>
</evidence>
<keyword evidence="4 6" id="KW-1133">Transmembrane helix</keyword>
<evidence type="ECO:0000259" key="7">
    <source>
        <dbReference type="PROSITE" id="PS50887"/>
    </source>
</evidence>
<dbReference type="Gene3D" id="3.30.70.270">
    <property type="match status" value="1"/>
</dbReference>
<dbReference type="InterPro" id="IPR043128">
    <property type="entry name" value="Rev_trsase/Diguanyl_cyclase"/>
</dbReference>
<dbReference type="OrthoDB" id="8929028at2"/>
<dbReference type="InterPro" id="IPR000160">
    <property type="entry name" value="GGDEF_dom"/>
</dbReference>
<accession>A0A398CB60</accession>
<dbReference type="EMBL" id="QXJC01000003">
    <property type="protein sequence ID" value="RID98148.1"/>
    <property type="molecule type" value="Genomic_DNA"/>
</dbReference>
<evidence type="ECO:0000256" key="1">
    <source>
        <dbReference type="ARBA" id="ARBA00004651"/>
    </source>
</evidence>
<reference evidence="8 9" key="1">
    <citation type="submission" date="2018-09" db="EMBL/GenBank/DDBJ databases">
        <title>Draft genome of Simplicispira sp. NY-02.</title>
        <authorList>
            <person name="Im W.T."/>
        </authorList>
    </citation>
    <scope>NUCLEOTIDE SEQUENCE [LARGE SCALE GENOMIC DNA]</scope>
    <source>
        <strain evidence="8 9">NY-02</strain>
    </source>
</reference>
<protein>
    <submittedName>
        <fullName evidence="8">Diguanylate cyclase</fullName>
    </submittedName>
</protein>
<evidence type="ECO:0000256" key="6">
    <source>
        <dbReference type="SAM" id="Phobius"/>
    </source>
</evidence>
<dbReference type="GO" id="GO:0005886">
    <property type="term" value="C:plasma membrane"/>
    <property type="evidence" value="ECO:0007669"/>
    <property type="project" value="UniProtKB-SubCell"/>
</dbReference>
<dbReference type="Gene3D" id="6.10.340.10">
    <property type="match status" value="1"/>
</dbReference>
<dbReference type="SUPFAM" id="SSF55073">
    <property type="entry name" value="Nucleotide cyclase"/>
    <property type="match status" value="1"/>
</dbReference>
<dbReference type="SUPFAM" id="SSF55785">
    <property type="entry name" value="PYP-like sensor domain (PAS domain)"/>
    <property type="match status" value="1"/>
</dbReference>
<comment type="caution">
    <text evidence="8">The sequence shown here is derived from an EMBL/GenBank/DDBJ whole genome shotgun (WGS) entry which is preliminary data.</text>
</comment>